<proteinExistence type="predicted"/>
<comment type="caution">
    <text evidence="1">The sequence shown here is derived from an EMBL/GenBank/DDBJ whole genome shotgun (WGS) entry which is preliminary data.</text>
</comment>
<reference evidence="1 2" key="1">
    <citation type="journal article" date="2019" name="Int. J. Syst. Evol. Microbiol.">
        <title>The Global Catalogue of Microorganisms (GCM) 10K type strain sequencing project: providing services to taxonomists for standard genome sequencing and annotation.</title>
        <authorList>
            <consortium name="The Broad Institute Genomics Platform"/>
            <consortium name="The Broad Institute Genome Sequencing Center for Infectious Disease"/>
            <person name="Wu L."/>
            <person name="Ma J."/>
        </authorList>
    </citation>
    <scope>NUCLEOTIDE SEQUENCE [LARGE SCALE GENOMIC DNA]</scope>
    <source>
        <strain evidence="1 2">JCM 3380</strain>
    </source>
</reference>
<dbReference type="Proteomes" id="UP001500416">
    <property type="component" value="Unassembled WGS sequence"/>
</dbReference>
<gene>
    <name evidence="1" type="ORF">GCM10010492_48490</name>
</gene>
<dbReference type="Pfam" id="PF11248">
    <property type="entry name" value="DUF3046"/>
    <property type="match status" value="1"/>
</dbReference>
<evidence type="ECO:0000313" key="1">
    <source>
        <dbReference type="EMBL" id="GAA0243556.1"/>
    </source>
</evidence>
<dbReference type="EMBL" id="BAAABU010000012">
    <property type="protein sequence ID" value="GAA0243556.1"/>
    <property type="molecule type" value="Genomic_DNA"/>
</dbReference>
<protein>
    <submittedName>
        <fullName evidence="1">DUF3046 domain-containing protein</fullName>
    </submittedName>
</protein>
<evidence type="ECO:0000313" key="2">
    <source>
        <dbReference type="Proteomes" id="UP001500416"/>
    </source>
</evidence>
<name>A0ABN0U9Y9_9PSEU</name>
<dbReference type="InterPro" id="IPR021408">
    <property type="entry name" value="DUF3046"/>
</dbReference>
<sequence length="71" mass="7878">MRASLGPMRNTVFRKLMANEFGEVRAEMVARDHVLSALGGRTPDQALDAGVPAKEIWLAVCDAFDVPEHRR</sequence>
<organism evidence="1 2">
    <name type="scientific">Saccharothrix mutabilis subsp. mutabilis</name>
    <dbReference type="NCBI Taxonomy" id="66855"/>
    <lineage>
        <taxon>Bacteria</taxon>
        <taxon>Bacillati</taxon>
        <taxon>Actinomycetota</taxon>
        <taxon>Actinomycetes</taxon>
        <taxon>Pseudonocardiales</taxon>
        <taxon>Pseudonocardiaceae</taxon>
        <taxon>Saccharothrix</taxon>
    </lineage>
</organism>
<accession>A0ABN0U9Y9</accession>
<keyword evidence="2" id="KW-1185">Reference proteome</keyword>